<dbReference type="Proteomes" id="UP000282574">
    <property type="component" value="Unassembled WGS sequence"/>
</dbReference>
<reference evidence="1 2" key="1">
    <citation type="journal article" date="2019" name="Genome Biol. Evol.">
        <title>Day and night: Metabolic profiles and evolutionary relationships of six axenic non-marine cyanobacteria.</title>
        <authorList>
            <person name="Will S.E."/>
            <person name="Henke P."/>
            <person name="Boedeker C."/>
            <person name="Huang S."/>
            <person name="Brinkmann H."/>
            <person name="Rohde M."/>
            <person name="Jarek M."/>
            <person name="Friedl T."/>
            <person name="Seufert S."/>
            <person name="Schumacher M."/>
            <person name="Overmann J."/>
            <person name="Neumann-Schaal M."/>
            <person name="Petersen J."/>
        </authorList>
    </citation>
    <scope>NUCLEOTIDE SEQUENCE [LARGE SCALE GENOMIC DNA]</scope>
    <source>
        <strain evidence="1 2">SAG 39.79</strain>
    </source>
</reference>
<organism evidence="1 2">
    <name type="scientific">Chroococcidiopsis cubana SAG 39.79</name>
    <dbReference type="NCBI Taxonomy" id="388085"/>
    <lineage>
        <taxon>Bacteria</taxon>
        <taxon>Bacillati</taxon>
        <taxon>Cyanobacteriota</taxon>
        <taxon>Cyanophyceae</taxon>
        <taxon>Chroococcidiopsidales</taxon>
        <taxon>Chroococcidiopsidaceae</taxon>
        <taxon>Chroococcidiopsis</taxon>
    </lineage>
</organism>
<dbReference type="RefSeq" id="WP_127024852.1">
    <property type="nucleotide sequence ID" value="NZ_JAVKZF010000001.1"/>
</dbReference>
<proteinExistence type="predicted"/>
<dbReference type="EMBL" id="RSCK01000105">
    <property type="protein sequence ID" value="RUT02916.1"/>
    <property type="molecule type" value="Genomic_DNA"/>
</dbReference>
<name>A0AB37UA80_9CYAN</name>
<evidence type="ECO:0008006" key="3">
    <source>
        <dbReference type="Google" id="ProtNLM"/>
    </source>
</evidence>
<accession>A0AB37UA80</accession>
<evidence type="ECO:0000313" key="2">
    <source>
        <dbReference type="Proteomes" id="UP000282574"/>
    </source>
</evidence>
<dbReference type="AlphaFoldDB" id="A0AB37UA80"/>
<comment type="caution">
    <text evidence="1">The sequence shown here is derived from an EMBL/GenBank/DDBJ whole genome shotgun (WGS) entry which is preliminary data.</text>
</comment>
<evidence type="ECO:0000313" key="1">
    <source>
        <dbReference type="EMBL" id="RUT02916.1"/>
    </source>
</evidence>
<sequence>MYKHIDMFAVVAMARMKKAYPKIHGEKKRQFQFMLTEGASEELDKVAQQLGISRSEVLERVIRSGVSEIVVAFNSGLQTV</sequence>
<keyword evidence="2" id="KW-1185">Reference proteome</keyword>
<protein>
    <recommendedName>
        <fullName evidence="3">Ribbon-helix-helix protein CopG domain-containing protein</fullName>
    </recommendedName>
</protein>
<gene>
    <name evidence="1" type="ORF">DSM107010_61830</name>
</gene>